<dbReference type="Pfam" id="PF22208">
    <property type="entry name" value="Cas_Csm6_CARF"/>
    <property type="match status" value="1"/>
</dbReference>
<dbReference type="RefSeq" id="WP_074730525.1">
    <property type="nucleotide sequence ID" value="NZ_FOGW01000010.1"/>
</dbReference>
<dbReference type="InterPro" id="IPR053941">
    <property type="entry name" value="Csm6_HEPN"/>
</dbReference>
<accession>A0A1H9S093</accession>
<reference evidence="4" key="1">
    <citation type="submission" date="2016-10" db="EMBL/GenBank/DDBJ databases">
        <authorList>
            <person name="Varghese N."/>
            <person name="Submissions S."/>
        </authorList>
    </citation>
    <scope>NUCLEOTIDE SEQUENCE [LARGE SCALE GENOMIC DNA]</scope>
    <source>
        <strain evidence="4">S1b</strain>
    </source>
</reference>
<evidence type="ECO:0000259" key="1">
    <source>
        <dbReference type="Pfam" id="PF09659"/>
    </source>
</evidence>
<gene>
    <name evidence="3" type="ORF">SAMN02910429_01071</name>
</gene>
<organism evidence="3 4">
    <name type="scientific">Lachnobacterium bovis</name>
    <dbReference type="NCBI Taxonomy" id="140626"/>
    <lineage>
        <taxon>Bacteria</taxon>
        <taxon>Bacillati</taxon>
        <taxon>Bacillota</taxon>
        <taxon>Clostridia</taxon>
        <taxon>Lachnospirales</taxon>
        <taxon>Lachnospiraceae</taxon>
        <taxon>Lachnobacterium</taxon>
    </lineage>
</organism>
<dbReference type="InterPro" id="IPR013489">
    <property type="entry name" value="CRISPR-assoc_prot_Csm6"/>
</dbReference>
<evidence type="ECO:0000259" key="2">
    <source>
        <dbReference type="Pfam" id="PF22208"/>
    </source>
</evidence>
<keyword evidence="4" id="KW-1185">Reference proteome</keyword>
<dbReference type="Pfam" id="PF09659">
    <property type="entry name" value="Cas_Csm6_HEPN"/>
    <property type="match status" value="1"/>
</dbReference>
<proteinExistence type="predicted"/>
<dbReference type="EMBL" id="FOGW01000010">
    <property type="protein sequence ID" value="SER78348.1"/>
    <property type="molecule type" value="Genomic_DNA"/>
</dbReference>
<evidence type="ECO:0000313" key="3">
    <source>
        <dbReference type="EMBL" id="SER78348.1"/>
    </source>
</evidence>
<dbReference type="AlphaFoldDB" id="A0A1H9S093"/>
<dbReference type="Proteomes" id="UP000182471">
    <property type="component" value="Unassembled WGS sequence"/>
</dbReference>
<dbReference type="InterPro" id="IPR053955">
    <property type="entry name" value="Csm6_CARF"/>
</dbReference>
<sequence length="449" mass="51977">MNEIVLFSPIGGTDPISEYNLHEGAMLHICRHYGVTKVYMYMSGEILEKHKKDNRYVKAVEKLAERQNRKIDCKVIERPDLEEVQNFDFFYEEYQKILKDIISELDETDRFLLNVSSGTPAMKSAVLIMHTLGEFNSTAIQVKTPEKGMNNHTHNDEYDVDTYWGLCAENEIEDDGVGRCVEVNLPSLIKIRYSEIIKNHVKKCNYAAALDVLENAKTLFSGNQYEEYHALLEMANMRLHLDYNHAKKIATEKGLECFSIVDGSKIKIFEYALAIDVKRMNENYADFIRALTPLFLNLMELMLEKQCNIKISKYYTDDNVKWDMEKLVNTEVFNILINKWENFGNKNSTPYVQSVHILEVIINLSDVSLKVKECAKKLRKIEESIRNLAAHNIVSITDEDIKKKTDMSSKQIMDLIKEAFTYTAINVKTHAWNDYSRMNESIIGKIDLL</sequence>
<dbReference type="NCBIfam" id="TIGR02672">
    <property type="entry name" value="cas_csm6"/>
    <property type="match status" value="1"/>
</dbReference>
<protein>
    <submittedName>
        <fullName evidence="3">CRISPR type III-A/MTUBE-associated protein Csm6</fullName>
    </submittedName>
</protein>
<feature type="domain" description="Csm6 HEPN" evidence="1">
    <location>
        <begin position="266"/>
        <end position="443"/>
    </location>
</feature>
<evidence type="ECO:0000313" key="4">
    <source>
        <dbReference type="Proteomes" id="UP000182471"/>
    </source>
</evidence>
<name>A0A1H9S093_9FIRM</name>
<feature type="domain" description="Csm6 CARF" evidence="2">
    <location>
        <begin position="72"/>
        <end position="180"/>
    </location>
</feature>